<protein>
    <recommendedName>
        <fullName evidence="2">(5-formylfuran-3-yl)methyl phosphate synthase</fullName>
        <ecNumber evidence="2">4.2.3.153</ecNumber>
    </recommendedName>
    <alternativeName>
        <fullName evidence="5">4-(hydroxymethyl)-2-furancarboxaldehyde-phosphate synthase</fullName>
    </alternativeName>
</protein>
<dbReference type="GO" id="GO:2001120">
    <property type="term" value="P:methanofuran biosynthetic process"/>
    <property type="evidence" value="ECO:0007669"/>
    <property type="project" value="InterPro"/>
</dbReference>
<evidence type="ECO:0000256" key="4">
    <source>
        <dbReference type="ARBA" id="ARBA00023270"/>
    </source>
</evidence>
<dbReference type="AlphaFoldDB" id="A0A0W8FAB8"/>
<dbReference type="NCBIfam" id="NF002575">
    <property type="entry name" value="PRK02227.1-3"/>
    <property type="match status" value="1"/>
</dbReference>
<evidence type="ECO:0000313" key="7">
    <source>
        <dbReference type="EMBL" id="KUG17331.1"/>
    </source>
</evidence>
<proteinExistence type="inferred from homology"/>
<keyword evidence="3" id="KW-0456">Lyase</keyword>
<keyword evidence="4" id="KW-0704">Schiff base</keyword>
<evidence type="ECO:0000256" key="1">
    <source>
        <dbReference type="ARBA" id="ARBA00003810"/>
    </source>
</evidence>
<dbReference type="GO" id="GO:0016830">
    <property type="term" value="F:carbon-carbon lyase activity"/>
    <property type="evidence" value="ECO:0007669"/>
    <property type="project" value="InterPro"/>
</dbReference>
<organism evidence="7">
    <name type="scientific">hydrocarbon metagenome</name>
    <dbReference type="NCBI Taxonomy" id="938273"/>
    <lineage>
        <taxon>unclassified sequences</taxon>
        <taxon>metagenomes</taxon>
        <taxon>ecological metagenomes</taxon>
    </lineage>
</organism>
<comment type="catalytic activity">
    <reaction evidence="6">
        <text>2 D-glyceraldehyde 3-phosphate = 4-(hydroxymethyl)-2-furancarboxaldehyde phosphate + phosphate + 2 H2O</text>
        <dbReference type="Rhea" id="RHEA:43536"/>
        <dbReference type="ChEBI" id="CHEBI:15377"/>
        <dbReference type="ChEBI" id="CHEBI:43474"/>
        <dbReference type="ChEBI" id="CHEBI:59776"/>
        <dbReference type="ChEBI" id="CHEBI:83407"/>
        <dbReference type="EC" id="4.2.3.153"/>
    </reaction>
</comment>
<dbReference type="HAMAP" id="MF_00681">
    <property type="entry name" value="MfnB"/>
    <property type="match status" value="1"/>
</dbReference>
<dbReference type="SUPFAM" id="SSF51569">
    <property type="entry name" value="Aldolase"/>
    <property type="match status" value="1"/>
</dbReference>
<dbReference type="InterPro" id="IPR035081">
    <property type="entry name" value="4HFCP_synth_arc"/>
</dbReference>
<dbReference type="InterPro" id="IPR007565">
    <property type="entry name" value="4HFCP_synth"/>
</dbReference>
<sequence>MVSPMNMEEAHAALAGGADILDVKNPKEGSLGANFPWVIRSVADLARGKVPVSATIGDMEFKPGTASLAALGAASSGADYVKAGLLGVKTCDQAEEMLKAIVRAVKDLDPKKKVVASGYSDYLRVGSISPMLLPAAASEAGADVVMVDTAIKDGKPTFDFMGEKDLADFIELGHSNDLEVALAGSIGFPHLETLLRLQPDIIGVRGIVCGGDRRSAVKEELVVKVKSALER</sequence>
<comment type="function">
    <text evidence="1">Catalyzes the formation of 4-(hydroxymethyl)-2-furancarboxaldehyde phosphate (4-HFC-P) from two molecules of glyceraldehyde-3-P (GA-3-P).</text>
</comment>
<evidence type="ECO:0000256" key="5">
    <source>
        <dbReference type="ARBA" id="ARBA00032523"/>
    </source>
</evidence>
<gene>
    <name evidence="7" type="ORF">ASZ90_012991</name>
</gene>
<comment type="caution">
    <text evidence="7">The sequence shown here is derived from an EMBL/GenBank/DDBJ whole genome shotgun (WGS) entry which is preliminary data.</text>
</comment>
<dbReference type="EMBL" id="LNQE01001450">
    <property type="protein sequence ID" value="KUG17331.1"/>
    <property type="molecule type" value="Genomic_DNA"/>
</dbReference>
<dbReference type="PIRSF" id="PIRSF015957">
    <property type="entry name" value="UCP015957"/>
    <property type="match status" value="1"/>
</dbReference>
<dbReference type="EC" id="4.2.3.153" evidence="2"/>
<dbReference type="Pfam" id="PF04476">
    <property type="entry name" value="4HFCP_synth"/>
    <property type="match status" value="1"/>
</dbReference>
<accession>A0A0W8FAB8</accession>
<name>A0A0W8FAB8_9ZZZZ</name>
<evidence type="ECO:0000256" key="6">
    <source>
        <dbReference type="ARBA" id="ARBA00047628"/>
    </source>
</evidence>
<evidence type="ECO:0000256" key="3">
    <source>
        <dbReference type="ARBA" id="ARBA00023239"/>
    </source>
</evidence>
<reference evidence="7" key="1">
    <citation type="journal article" date="2015" name="Proc. Natl. Acad. Sci. U.S.A.">
        <title>Networks of energetic and metabolic interactions define dynamics in microbial communities.</title>
        <authorList>
            <person name="Embree M."/>
            <person name="Liu J.K."/>
            <person name="Al-Bassam M.M."/>
            <person name="Zengler K."/>
        </authorList>
    </citation>
    <scope>NUCLEOTIDE SEQUENCE</scope>
</reference>
<evidence type="ECO:0000256" key="2">
    <source>
        <dbReference type="ARBA" id="ARBA00012553"/>
    </source>
</evidence>